<dbReference type="PANTHER" id="PTHR46558">
    <property type="entry name" value="TRACRIPTIONAL REGULATORY PROTEIN-RELATED-RELATED"/>
    <property type="match status" value="1"/>
</dbReference>
<sequence length="93" mass="10867">MIKNYITPERKVVSNIRNLREAKFYTQDYLACKLKISQNAYSKIELFKSKLTLERLFAIASILNVDVVDILTEREVEYDKMDNYGNNMASQHG</sequence>
<organism evidence="3 4">
    <name type="scientific">Mucilaginibacter jinjuensis</name>
    <dbReference type="NCBI Taxonomy" id="1176721"/>
    <lineage>
        <taxon>Bacteria</taxon>
        <taxon>Pseudomonadati</taxon>
        <taxon>Bacteroidota</taxon>
        <taxon>Sphingobacteriia</taxon>
        <taxon>Sphingobacteriales</taxon>
        <taxon>Sphingobacteriaceae</taxon>
        <taxon>Mucilaginibacter</taxon>
    </lineage>
</organism>
<dbReference type="Gene3D" id="1.10.260.40">
    <property type="entry name" value="lambda repressor-like DNA-binding domains"/>
    <property type="match status" value="1"/>
</dbReference>
<protein>
    <submittedName>
        <fullName evidence="3">Helix-turn-helix transcriptional regulator</fullName>
    </submittedName>
</protein>
<accession>A0ABY7TEE2</accession>
<reference evidence="3 4" key="1">
    <citation type="submission" date="2023-02" db="EMBL/GenBank/DDBJ databases">
        <title>Genome sequence of Mucilaginibacter jinjuensis strain KACC 16571.</title>
        <authorList>
            <person name="Kim S."/>
            <person name="Heo J."/>
            <person name="Kwon S.-W."/>
        </authorList>
    </citation>
    <scope>NUCLEOTIDE SEQUENCE [LARGE SCALE GENOMIC DNA]</scope>
    <source>
        <strain evidence="3 4">KACC 16571</strain>
    </source>
</reference>
<dbReference type="PROSITE" id="PS50943">
    <property type="entry name" value="HTH_CROC1"/>
    <property type="match status" value="1"/>
</dbReference>
<dbReference type="CDD" id="cd00093">
    <property type="entry name" value="HTH_XRE"/>
    <property type="match status" value="1"/>
</dbReference>
<dbReference type="Pfam" id="PF01381">
    <property type="entry name" value="HTH_3"/>
    <property type="match status" value="1"/>
</dbReference>
<keyword evidence="4" id="KW-1185">Reference proteome</keyword>
<evidence type="ECO:0000256" key="1">
    <source>
        <dbReference type="ARBA" id="ARBA00023125"/>
    </source>
</evidence>
<dbReference type="InterPro" id="IPR001387">
    <property type="entry name" value="Cro/C1-type_HTH"/>
</dbReference>
<name>A0ABY7TEE2_9SPHI</name>
<dbReference type="EMBL" id="CP117167">
    <property type="protein sequence ID" value="WCT14894.1"/>
    <property type="molecule type" value="Genomic_DNA"/>
</dbReference>
<keyword evidence="1" id="KW-0238">DNA-binding</keyword>
<evidence type="ECO:0000313" key="4">
    <source>
        <dbReference type="Proteomes" id="UP001216139"/>
    </source>
</evidence>
<feature type="domain" description="HTH cro/C1-type" evidence="2">
    <location>
        <begin position="16"/>
        <end position="70"/>
    </location>
</feature>
<dbReference type="PANTHER" id="PTHR46558:SF4">
    <property type="entry name" value="DNA-BIDING PHAGE PROTEIN"/>
    <property type="match status" value="1"/>
</dbReference>
<proteinExistence type="predicted"/>
<evidence type="ECO:0000313" key="3">
    <source>
        <dbReference type="EMBL" id="WCT14894.1"/>
    </source>
</evidence>
<evidence type="ECO:0000259" key="2">
    <source>
        <dbReference type="PROSITE" id="PS50943"/>
    </source>
</evidence>
<dbReference type="InterPro" id="IPR010982">
    <property type="entry name" value="Lambda_DNA-bd_dom_sf"/>
</dbReference>
<dbReference type="SUPFAM" id="SSF47413">
    <property type="entry name" value="lambda repressor-like DNA-binding domains"/>
    <property type="match status" value="1"/>
</dbReference>
<dbReference type="RefSeq" id="WP_273633387.1">
    <property type="nucleotide sequence ID" value="NZ_CP117167.1"/>
</dbReference>
<gene>
    <name evidence="3" type="ORF">PQO05_13205</name>
</gene>
<dbReference type="Proteomes" id="UP001216139">
    <property type="component" value="Chromosome"/>
</dbReference>
<dbReference type="SMART" id="SM00530">
    <property type="entry name" value="HTH_XRE"/>
    <property type="match status" value="1"/>
</dbReference>